<gene>
    <name evidence="1" type="ORF">R1sor_002377</name>
</gene>
<accession>A0ABD3H223</accession>
<keyword evidence="2" id="KW-1185">Reference proteome</keyword>
<reference evidence="1 2" key="1">
    <citation type="submission" date="2024-09" db="EMBL/GenBank/DDBJ databases">
        <title>Chromosome-scale assembly of Riccia sorocarpa.</title>
        <authorList>
            <person name="Paukszto L."/>
        </authorList>
    </citation>
    <scope>NUCLEOTIDE SEQUENCE [LARGE SCALE GENOMIC DNA]</scope>
    <source>
        <strain evidence="1">LP-2024</strain>
        <tissue evidence="1">Aerial parts of the thallus</tissue>
    </source>
</reference>
<dbReference type="EMBL" id="JBJQOH010000006">
    <property type="protein sequence ID" value="KAL3684355.1"/>
    <property type="molecule type" value="Genomic_DNA"/>
</dbReference>
<proteinExistence type="predicted"/>
<sequence>MSLTELPLSLPIASLKGVWGCTGQQELSAFLLLGGEARRKGLVLLEDISTPDNRLNLSLLILTIWDEVAHGAAMRQVESWFASVLLFDKKLWQIEGWYWRSEKEITRGWSLPNKDWTRLWWLEEPTYTDISVHWNVTADGVDWKQRWSRLWKGKALLRHKVLDKCLQLHHKQPSDLSLLSEHCRGSSLERNKNYFEGIKIPTSEWQTLGFTKVDSMVRWNMR</sequence>
<name>A0ABD3H223_9MARC</name>
<evidence type="ECO:0000313" key="2">
    <source>
        <dbReference type="Proteomes" id="UP001633002"/>
    </source>
</evidence>
<organism evidence="1 2">
    <name type="scientific">Riccia sorocarpa</name>
    <dbReference type="NCBI Taxonomy" id="122646"/>
    <lineage>
        <taxon>Eukaryota</taxon>
        <taxon>Viridiplantae</taxon>
        <taxon>Streptophyta</taxon>
        <taxon>Embryophyta</taxon>
        <taxon>Marchantiophyta</taxon>
        <taxon>Marchantiopsida</taxon>
        <taxon>Marchantiidae</taxon>
        <taxon>Marchantiales</taxon>
        <taxon>Ricciaceae</taxon>
        <taxon>Riccia</taxon>
    </lineage>
</organism>
<protein>
    <submittedName>
        <fullName evidence="1">Uncharacterized protein</fullName>
    </submittedName>
</protein>
<evidence type="ECO:0000313" key="1">
    <source>
        <dbReference type="EMBL" id="KAL3684355.1"/>
    </source>
</evidence>
<comment type="caution">
    <text evidence="1">The sequence shown here is derived from an EMBL/GenBank/DDBJ whole genome shotgun (WGS) entry which is preliminary data.</text>
</comment>
<dbReference type="AlphaFoldDB" id="A0ABD3H223"/>
<dbReference type="Proteomes" id="UP001633002">
    <property type="component" value="Unassembled WGS sequence"/>
</dbReference>